<protein>
    <recommendedName>
        <fullName evidence="1">Fatty acid kinase subunit A-like C-terminal domain-containing protein</fullName>
    </recommendedName>
</protein>
<dbReference type="SMART" id="SM01121">
    <property type="entry name" value="Dak1_2"/>
    <property type="match status" value="1"/>
</dbReference>
<feature type="non-terminal residue" evidence="2">
    <location>
        <position position="1"/>
    </location>
</feature>
<dbReference type="PANTHER" id="PTHR33434">
    <property type="entry name" value="DEGV DOMAIN-CONTAINING PROTEIN DR_1986-RELATED"/>
    <property type="match status" value="1"/>
</dbReference>
<dbReference type="Pfam" id="PF13684">
    <property type="entry name" value="FakA-like_C"/>
    <property type="match status" value="1"/>
</dbReference>
<sequence>CTEFLIGGKEMAPDSVRNRMLELGDSVLVVGDDRLVRVHVHTDDPGAALSHGTGVGSLLQVKVDNIREQADRFLEMHEGRAEVEAQPEAISTVAVAAGEGMATVFRSVGCTKVVSGGPTMNPSTRDILDAVEACPSDEVIVLPNDKNIIMAAKQAEELTQKRLRVVETRSIPQGIAALLALNQDAELEANVTAMEEAGQGVLTLEVCRAGRSTSIGGVKVREGQIIAIVDDELKLAAETAEEGVLRALEDIEAEGASLVTLYYGADTKQAEAESLGERVKQAFPQYDVEVVCGGQPHYNYIASVE</sequence>
<feature type="domain" description="Fatty acid kinase subunit A-like C-terminal" evidence="1">
    <location>
        <begin position="1"/>
        <end position="305"/>
    </location>
</feature>
<dbReference type="InterPro" id="IPR050270">
    <property type="entry name" value="DegV_domain_contain"/>
</dbReference>
<dbReference type="InterPro" id="IPR033470">
    <property type="entry name" value="FakA-like_C"/>
</dbReference>
<comment type="caution">
    <text evidence="2">The sequence shown here is derived from an EMBL/GenBank/DDBJ whole genome shotgun (WGS) entry which is preliminary data.</text>
</comment>
<dbReference type="Pfam" id="PF21645">
    <property type="entry name" value="FakA-like_M"/>
    <property type="match status" value="1"/>
</dbReference>
<evidence type="ECO:0000313" key="2">
    <source>
        <dbReference type="EMBL" id="KKL24961.1"/>
    </source>
</evidence>
<accession>A0A0F9E4X8</accession>
<name>A0A0F9E4X8_9ZZZZ</name>
<dbReference type="AlphaFoldDB" id="A0A0F9E4X8"/>
<proteinExistence type="predicted"/>
<dbReference type="PANTHER" id="PTHR33434:SF4">
    <property type="entry name" value="PHOSPHATASE PROTEIN"/>
    <property type="match status" value="1"/>
</dbReference>
<organism evidence="2">
    <name type="scientific">marine sediment metagenome</name>
    <dbReference type="NCBI Taxonomy" id="412755"/>
    <lineage>
        <taxon>unclassified sequences</taxon>
        <taxon>metagenomes</taxon>
        <taxon>ecological metagenomes</taxon>
    </lineage>
</organism>
<dbReference type="InterPro" id="IPR048394">
    <property type="entry name" value="FakA-like_M"/>
</dbReference>
<gene>
    <name evidence="2" type="ORF">LCGC14_2410080</name>
</gene>
<reference evidence="2" key="1">
    <citation type="journal article" date="2015" name="Nature">
        <title>Complex archaea that bridge the gap between prokaryotes and eukaryotes.</title>
        <authorList>
            <person name="Spang A."/>
            <person name="Saw J.H."/>
            <person name="Jorgensen S.L."/>
            <person name="Zaremba-Niedzwiedzka K."/>
            <person name="Martijn J."/>
            <person name="Lind A.E."/>
            <person name="van Eijk R."/>
            <person name="Schleper C."/>
            <person name="Guy L."/>
            <person name="Ettema T.J."/>
        </authorList>
    </citation>
    <scope>NUCLEOTIDE SEQUENCE</scope>
</reference>
<evidence type="ECO:0000259" key="1">
    <source>
        <dbReference type="SMART" id="SM01121"/>
    </source>
</evidence>
<dbReference type="EMBL" id="LAZR01036392">
    <property type="protein sequence ID" value="KKL24961.1"/>
    <property type="molecule type" value="Genomic_DNA"/>
</dbReference>